<dbReference type="Proteomes" id="UP001521150">
    <property type="component" value="Unassembled WGS sequence"/>
</dbReference>
<gene>
    <name evidence="2" type="ORF">LWC34_10725</name>
</gene>
<keyword evidence="3" id="KW-1185">Reference proteome</keyword>
<evidence type="ECO:0000313" key="3">
    <source>
        <dbReference type="Proteomes" id="UP001521150"/>
    </source>
</evidence>
<dbReference type="RefSeq" id="WP_233724839.1">
    <property type="nucleotide sequence ID" value="NZ_JAJVCN010000001.1"/>
</dbReference>
<accession>A0ABS8Z5Y5</accession>
<comment type="caution">
    <text evidence="2">The sequence shown here is derived from an EMBL/GenBank/DDBJ whole genome shotgun (WGS) entry which is preliminary data.</text>
</comment>
<feature type="region of interest" description="Disordered" evidence="1">
    <location>
        <begin position="70"/>
        <end position="90"/>
    </location>
</feature>
<organism evidence="2 3">
    <name type="scientific">Kibdelosporangium philippinense</name>
    <dbReference type="NCBI Taxonomy" id="211113"/>
    <lineage>
        <taxon>Bacteria</taxon>
        <taxon>Bacillati</taxon>
        <taxon>Actinomycetota</taxon>
        <taxon>Actinomycetes</taxon>
        <taxon>Pseudonocardiales</taxon>
        <taxon>Pseudonocardiaceae</taxon>
        <taxon>Kibdelosporangium</taxon>
    </lineage>
</organism>
<evidence type="ECO:0000313" key="2">
    <source>
        <dbReference type="EMBL" id="MCE7003299.1"/>
    </source>
</evidence>
<sequence>MEQKPLTSVHEVTGIDYGHLCVESRGLFESPRFDFTNPHKVLLTASNALALQVASRHTKYALVQVESWATTPTTGEPDGAEVDEEDCRRRVNPGSGTVSVIWPVRSVGE</sequence>
<evidence type="ECO:0000256" key="1">
    <source>
        <dbReference type="SAM" id="MobiDB-lite"/>
    </source>
</evidence>
<protein>
    <submittedName>
        <fullName evidence="2">Uncharacterized protein</fullName>
    </submittedName>
</protein>
<reference evidence="2 3" key="1">
    <citation type="submission" date="2021-12" db="EMBL/GenBank/DDBJ databases">
        <title>Genome sequence of Kibdelosporangium philippinense ATCC 49844.</title>
        <authorList>
            <person name="Fedorov E.A."/>
            <person name="Omeragic M."/>
            <person name="Shalygina K.F."/>
            <person name="Maclea K.S."/>
        </authorList>
    </citation>
    <scope>NUCLEOTIDE SEQUENCE [LARGE SCALE GENOMIC DNA]</scope>
    <source>
        <strain evidence="2 3">ATCC 49844</strain>
    </source>
</reference>
<name>A0ABS8Z5Y5_9PSEU</name>
<dbReference type="EMBL" id="JAJVCN010000001">
    <property type="protein sequence ID" value="MCE7003299.1"/>
    <property type="molecule type" value="Genomic_DNA"/>
</dbReference>
<proteinExistence type="predicted"/>